<dbReference type="EMBL" id="JADNRY010000176">
    <property type="protein sequence ID" value="KAF9062283.1"/>
    <property type="molecule type" value="Genomic_DNA"/>
</dbReference>
<keyword evidence="3" id="KW-1185">Reference proteome</keyword>
<dbReference type="Proteomes" id="UP000772434">
    <property type="component" value="Unassembled WGS sequence"/>
</dbReference>
<feature type="signal peptide" evidence="1">
    <location>
        <begin position="1"/>
        <end position="21"/>
    </location>
</feature>
<feature type="non-terminal residue" evidence="2">
    <location>
        <position position="1"/>
    </location>
</feature>
<proteinExistence type="predicted"/>
<evidence type="ECO:0000313" key="2">
    <source>
        <dbReference type="EMBL" id="KAF9062283.1"/>
    </source>
</evidence>
<gene>
    <name evidence="2" type="ORF">BDP27DRAFT_1336821</name>
</gene>
<dbReference type="AlphaFoldDB" id="A0A9P5U252"/>
<evidence type="ECO:0000256" key="1">
    <source>
        <dbReference type="SAM" id="SignalP"/>
    </source>
</evidence>
<comment type="caution">
    <text evidence="2">The sequence shown here is derived from an EMBL/GenBank/DDBJ whole genome shotgun (WGS) entry which is preliminary data.</text>
</comment>
<sequence length="91" mass="10513">FLSTTFIFLLIWIKSFQYCSFHRLSIISDNPVIKLFTQLCFKINHHITLSFSIIHESLVSGSALLSCYVNYFRLSYAALTWIYANMAPAPN</sequence>
<name>A0A9P5U252_9AGAR</name>
<evidence type="ECO:0000313" key="3">
    <source>
        <dbReference type="Proteomes" id="UP000772434"/>
    </source>
</evidence>
<keyword evidence="1" id="KW-0732">Signal</keyword>
<accession>A0A9P5U252</accession>
<organism evidence="2 3">
    <name type="scientific">Rhodocollybia butyracea</name>
    <dbReference type="NCBI Taxonomy" id="206335"/>
    <lineage>
        <taxon>Eukaryota</taxon>
        <taxon>Fungi</taxon>
        <taxon>Dikarya</taxon>
        <taxon>Basidiomycota</taxon>
        <taxon>Agaricomycotina</taxon>
        <taxon>Agaricomycetes</taxon>
        <taxon>Agaricomycetidae</taxon>
        <taxon>Agaricales</taxon>
        <taxon>Marasmiineae</taxon>
        <taxon>Omphalotaceae</taxon>
        <taxon>Rhodocollybia</taxon>
    </lineage>
</organism>
<feature type="chain" id="PRO_5040322979" description="Secreted protein" evidence="1">
    <location>
        <begin position="22"/>
        <end position="91"/>
    </location>
</feature>
<evidence type="ECO:0008006" key="4">
    <source>
        <dbReference type="Google" id="ProtNLM"/>
    </source>
</evidence>
<protein>
    <recommendedName>
        <fullName evidence="4">Secreted protein</fullName>
    </recommendedName>
</protein>
<reference evidence="2" key="1">
    <citation type="submission" date="2020-11" db="EMBL/GenBank/DDBJ databases">
        <authorList>
            <consortium name="DOE Joint Genome Institute"/>
            <person name="Ahrendt S."/>
            <person name="Riley R."/>
            <person name="Andreopoulos W."/>
            <person name="Labutti K."/>
            <person name="Pangilinan J."/>
            <person name="Ruiz-Duenas F.J."/>
            <person name="Barrasa J.M."/>
            <person name="Sanchez-Garcia M."/>
            <person name="Camarero S."/>
            <person name="Miyauchi S."/>
            <person name="Serrano A."/>
            <person name="Linde D."/>
            <person name="Babiker R."/>
            <person name="Drula E."/>
            <person name="Ayuso-Fernandez I."/>
            <person name="Pacheco R."/>
            <person name="Padilla G."/>
            <person name="Ferreira P."/>
            <person name="Barriuso J."/>
            <person name="Kellner H."/>
            <person name="Castanera R."/>
            <person name="Alfaro M."/>
            <person name="Ramirez L."/>
            <person name="Pisabarro A.G."/>
            <person name="Kuo A."/>
            <person name="Tritt A."/>
            <person name="Lipzen A."/>
            <person name="He G."/>
            <person name="Yan M."/>
            <person name="Ng V."/>
            <person name="Cullen D."/>
            <person name="Martin F."/>
            <person name="Rosso M.-N."/>
            <person name="Henrissat B."/>
            <person name="Hibbett D."/>
            <person name="Martinez A.T."/>
            <person name="Grigoriev I.V."/>
        </authorList>
    </citation>
    <scope>NUCLEOTIDE SEQUENCE</scope>
    <source>
        <strain evidence="2">AH 40177</strain>
    </source>
</reference>